<reference evidence="2 3" key="1">
    <citation type="submission" date="2017-11" db="EMBL/GenBank/DDBJ databases">
        <title>Genome-resolved metagenomics identifies genetic mobility, metabolic interactions, and unexpected diversity in perchlorate-reducing communities.</title>
        <authorList>
            <person name="Barnum T.P."/>
            <person name="Figueroa I.A."/>
            <person name="Carlstrom C.I."/>
            <person name="Lucas L.N."/>
            <person name="Engelbrektson A.L."/>
            <person name="Coates J.D."/>
        </authorList>
    </citation>
    <scope>NUCLEOTIDE SEQUENCE [LARGE SCALE GENOMIC DNA]</scope>
    <source>
        <strain evidence="2">BM301</strain>
    </source>
</reference>
<feature type="signal peptide" evidence="1">
    <location>
        <begin position="1"/>
        <end position="22"/>
    </location>
</feature>
<protein>
    <submittedName>
        <fullName evidence="2">Uncharacterized protein</fullName>
    </submittedName>
</protein>
<proteinExistence type="predicted"/>
<name>A0A2N6CT92_9GAMM</name>
<organism evidence="2 3">
    <name type="scientific">Sedimenticola selenatireducens</name>
    <dbReference type="NCBI Taxonomy" id="191960"/>
    <lineage>
        <taxon>Bacteria</taxon>
        <taxon>Pseudomonadati</taxon>
        <taxon>Pseudomonadota</taxon>
        <taxon>Gammaproteobacteria</taxon>
        <taxon>Chromatiales</taxon>
        <taxon>Sedimenticolaceae</taxon>
        <taxon>Sedimenticola</taxon>
    </lineage>
</organism>
<dbReference type="InterPro" id="IPR011990">
    <property type="entry name" value="TPR-like_helical_dom_sf"/>
</dbReference>
<dbReference type="AlphaFoldDB" id="A0A2N6CT92"/>
<sequence>MNWKNFGALLLPGLLLAGCYTAQQRPAAEIGQRPPPPDNTERESAVVVAPARERDIQISAYEPAPVLPLVPLHSKAVGSLLKAAQEQERNNDLNGAVGTIERALRIEPRNGHLWYRLADLRYTQGQYGLASDLASKSLTLAGADVVLKRDSWQLIAKAKRASGDITGAKVAERKARMLN</sequence>
<dbReference type="EMBL" id="PKUN01000025">
    <property type="protein sequence ID" value="PLX60338.1"/>
    <property type="molecule type" value="Genomic_DNA"/>
</dbReference>
<dbReference type="STRING" id="1111735.GCA_000428045_02478"/>
<dbReference type="Gene3D" id="1.25.40.10">
    <property type="entry name" value="Tetratricopeptide repeat domain"/>
    <property type="match status" value="1"/>
</dbReference>
<accession>A0A2N6CT92</accession>
<evidence type="ECO:0000313" key="3">
    <source>
        <dbReference type="Proteomes" id="UP000235015"/>
    </source>
</evidence>
<dbReference type="RefSeq" id="WP_273440581.1">
    <property type="nucleotide sequence ID" value="NZ_PKUN01000025.1"/>
</dbReference>
<dbReference type="PROSITE" id="PS51257">
    <property type="entry name" value="PROKAR_LIPOPROTEIN"/>
    <property type="match status" value="1"/>
</dbReference>
<evidence type="ECO:0000256" key="1">
    <source>
        <dbReference type="SAM" id="SignalP"/>
    </source>
</evidence>
<feature type="chain" id="PRO_5014937605" evidence="1">
    <location>
        <begin position="23"/>
        <end position="179"/>
    </location>
</feature>
<comment type="caution">
    <text evidence="2">The sequence shown here is derived from an EMBL/GenBank/DDBJ whole genome shotgun (WGS) entry which is preliminary data.</text>
</comment>
<keyword evidence="1" id="KW-0732">Signal</keyword>
<dbReference type="Proteomes" id="UP000235015">
    <property type="component" value="Unassembled WGS sequence"/>
</dbReference>
<gene>
    <name evidence="2" type="ORF">C0630_16205</name>
</gene>
<dbReference type="SUPFAM" id="SSF48452">
    <property type="entry name" value="TPR-like"/>
    <property type="match status" value="1"/>
</dbReference>
<evidence type="ECO:0000313" key="2">
    <source>
        <dbReference type="EMBL" id="PLX60338.1"/>
    </source>
</evidence>